<sequence length="571" mass="65611">MTDWKKYFNSTILSRGRQYYHEGRVKRLTHRDHEWFAAVKGSRSYNVIAQIGEDGDIEDMECSCLYAYNGQNCKHMAALLYAVEADQKENDVQTELELAQQRMDKEDKVIFKKLAAQTEYNYFDLNMAAQKLELSRSIWEKAKRLAEQKQIVLDDIQTGYLGWYGDSKLILHAEGRYLTKGNDGYAVQVLCSKDRVEQALCYVRGCRGSYTAPGEGYRAYSYGNVCVHEAALMYLMEDYLIAHRPGDATDLRGKQILGVYQQRYVKNSSNTSVSDKQTLYLEPRFECLSGGLAVSFKVGTGKMYVIKDLTEFVGQMERGDTVAFGKTTRINFAGCRLEETSEKYYAFIKRQIKEQQQRMRRNRTRSYYSMEEEIKGNIDLSGTDLDQIYSLIRDRKPECSKWTSQGRKKVYLECADGVPKMTMTVSRLADAGNQFDGIHVSCKINEVMEGTEAVYFLEDHREKIVLCRTEREAIEGLLPLYNMSNDSGEIQFNIGRKHLADFYYRFLPEFKKYGSVKGAESRDILQYLPPEAKFAFYLDADEENLTCEIKAVYGENTVDVTCRGGFGRGFS</sequence>
<comment type="caution">
    <text evidence="3">The sequence shown here is derived from an EMBL/GenBank/DDBJ whole genome shotgun (WGS) entry which is preliminary data.</text>
</comment>
<dbReference type="Pfam" id="PF08455">
    <property type="entry name" value="SNF2_assoc"/>
    <property type="match status" value="1"/>
</dbReference>
<organism evidence="3 4">
    <name type="scientific">Coprococcus intestinihominis</name>
    <dbReference type="NCBI Taxonomy" id="3133154"/>
    <lineage>
        <taxon>Bacteria</taxon>
        <taxon>Bacillati</taxon>
        <taxon>Bacillota</taxon>
        <taxon>Clostridia</taxon>
        <taxon>Lachnospirales</taxon>
        <taxon>Lachnospiraceae</taxon>
        <taxon>Coprococcus</taxon>
    </lineage>
</organism>
<keyword evidence="1" id="KW-0863">Zinc-finger</keyword>
<evidence type="ECO:0000313" key="3">
    <source>
        <dbReference type="EMBL" id="MEQ2365883.1"/>
    </source>
</evidence>
<keyword evidence="1" id="KW-0862">Zinc</keyword>
<dbReference type="PROSITE" id="PS50966">
    <property type="entry name" value="ZF_SWIM"/>
    <property type="match status" value="1"/>
</dbReference>
<keyword evidence="4" id="KW-1185">Reference proteome</keyword>
<evidence type="ECO:0000259" key="2">
    <source>
        <dbReference type="PROSITE" id="PS50966"/>
    </source>
</evidence>
<protein>
    <submittedName>
        <fullName evidence="3">SNF2 helicase associated domain-containing protein</fullName>
    </submittedName>
</protein>
<dbReference type="Proteomes" id="UP001469749">
    <property type="component" value="Unassembled WGS sequence"/>
</dbReference>
<dbReference type="InterPro" id="IPR013663">
    <property type="entry name" value="Helicase_SWF/SNF/SWI_bac"/>
</dbReference>
<feature type="domain" description="SWIM-type" evidence="2">
    <location>
        <begin position="47"/>
        <end position="84"/>
    </location>
</feature>
<reference evidence="3 4" key="1">
    <citation type="submission" date="2024-03" db="EMBL/GenBank/DDBJ databases">
        <title>Human intestinal bacterial collection.</title>
        <authorList>
            <person name="Pauvert C."/>
            <person name="Hitch T.C.A."/>
            <person name="Clavel T."/>
        </authorList>
    </citation>
    <scope>NUCLEOTIDE SEQUENCE [LARGE SCALE GENOMIC DNA]</scope>
    <source>
        <strain evidence="3 4">CLA-AA-H190</strain>
    </source>
</reference>
<dbReference type="Pfam" id="PF04434">
    <property type="entry name" value="SWIM"/>
    <property type="match status" value="1"/>
</dbReference>
<name>A0ABV1B7Z7_9FIRM</name>
<evidence type="ECO:0000313" key="4">
    <source>
        <dbReference type="Proteomes" id="UP001469749"/>
    </source>
</evidence>
<proteinExistence type="predicted"/>
<dbReference type="InterPro" id="IPR007527">
    <property type="entry name" value="Znf_SWIM"/>
</dbReference>
<keyword evidence="1" id="KW-0479">Metal-binding</keyword>
<evidence type="ECO:0000256" key="1">
    <source>
        <dbReference type="PROSITE-ProRule" id="PRU00325"/>
    </source>
</evidence>
<accession>A0ABV1B7Z7</accession>
<gene>
    <name evidence="3" type="ORF">WMO25_12435</name>
</gene>
<dbReference type="EMBL" id="JBBMEK010000171">
    <property type="protein sequence ID" value="MEQ2365883.1"/>
    <property type="molecule type" value="Genomic_DNA"/>
</dbReference>